<keyword evidence="13 16" id="KW-0868">Chloride</keyword>
<comment type="similarity">
    <text evidence="2 16">Belongs to the chloride channel (TC 2.A.49) family.</text>
</comment>
<evidence type="ECO:0000256" key="15">
    <source>
        <dbReference type="PROSITE-ProRule" id="PRU00703"/>
    </source>
</evidence>
<dbReference type="InterPro" id="IPR001807">
    <property type="entry name" value="ClC"/>
</dbReference>
<dbReference type="CDD" id="cd00400">
    <property type="entry name" value="Voltage_gated_ClC"/>
    <property type="match status" value="1"/>
</dbReference>
<dbReference type="Pfam" id="PF00654">
    <property type="entry name" value="Voltage_CLC"/>
    <property type="match status" value="1"/>
</dbReference>
<proteinExistence type="inferred from homology"/>
<evidence type="ECO:0000256" key="13">
    <source>
        <dbReference type="ARBA" id="ARBA00023214"/>
    </source>
</evidence>
<feature type="region of interest" description="Disordered" evidence="17">
    <location>
        <begin position="1"/>
        <end position="27"/>
    </location>
</feature>
<accession>A0AAD5C3I1</accession>
<evidence type="ECO:0000256" key="16">
    <source>
        <dbReference type="RuleBase" id="RU361221"/>
    </source>
</evidence>
<comment type="subunit">
    <text evidence="3">Homodimer.</text>
</comment>
<evidence type="ECO:0000256" key="17">
    <source>
        <dbReference type="SAM" id="MobiDB-lite"/>
    </source>
</evidence>
<dbReference type="PANTHER" id="PTHR43427:SF3">
    <property type="entry name" value="CHLORIDE CHANNEL PROTEIN CLC-F"/>
    <property type="match status" value="1"/>
</dbReference>
<evidence type="ECO:0000256" key="11">
    <source>
        <dbReference type="ARBA" id="ARBA00023136"/>
    </source>
</evidence>
<keyword evidence="9 16" id="KW-0406">Ion transport</keyword>
<dbReference type="InterPro" id="IPR014743">
    <property type="entry name" value="Cl-channel_core"/>
</dbReference>
<name>A0AAD5C3I1_AMBAR</name>
<dbReference type="Pfam" id="PF00571">
    <property type="entry name" value="CBS"/>
    <property type="match status" value="2"/>
</dbReference>
<dbReference type="Gene3D" id="1.10.3080.10">
    <property type="entry name" value="Clc chloride channel"/>
    <property type="match status" value="1"/>
</dbReference>
<feature type="transmembrane region" description="Helical" evidence="16">
    <location>
        <begin position="143"/>
        <end position="164"/>
    </location>
</feature>
<organism evidence="19 20">
    <name type="scientific">Ambrosia artemisiifolia</name>
    <name type="common">Common ragweed</name>
    <dbReference type="NCBI Taxonomy" id="4212"/>
    <lineage>
        <taxon>Eukaryota</taxon>
        <taxon>Viridiplantae</taxon>
        <taxon>Streptophyta</taxon>
        <taxon>Embryophyta</taxon>
        <taxon>Tracheophyta</taxon>
        <taxon>Spermatophyta</taxon>
        <taxon>Magnoliopsida</taxon>
        <taxon>eudicotyledons</taxon>
        <taxon>Gunneridae</taxon>
        <taxon>Pentapetalae</taxon>
        <taxon>asterids</taxon>
        <taxon>campanulids</taxon>
        <taxon>Asterales</taxon>
        <taxon>Asteraceae</taxon>
        <taxon>Asteroideae</taxon>
        <taxon>Heliantheae alliance</taxon>
        <taxon>Heliantheae</taxon>
        <taxon>Ambrosia</taxon>
    </lineage>
</organism>
<keyword evidence="5 16" id="KW-0812">Transmembrane</keyword>
<evidence type="ECO:0000313" key="20">
    <source>
        <dbReference type="Proteomes" id="UP001206925"/>
    </source>
</evidence>
<dbReference type="Proteomes" id="UP001206925">
    <property type="component" value="Unassembled WGS sequence"/>
</dbReference>
<feature type="transmembrane region" description="Helical" evidence="16">
    <location>
        <begin position="91"/>
        <end position="111"/>
    </location>
</feature>
<keyword evidence="8 16" id="KW-1133">Transmembrane helix</keyword>
<evidence type="ECO:0000256" key="5">
    <source>
        <dbReference type="ARBA" id="ARBA00022692"/>
    </source>
</evidence>
<dbReference type="SUPFAM" id="SSF81340">
    <property type="entry name" value="Clc chloride channel"/>
    <property type="match status" value="1"/>
</dbReference>
<feature type="transmembrane region" description="Helical" evidence="16">
    <location>
        <begin position="357"/>
        <end position="378"/>
    </location>
</feature>
<keyword evidence="20" id="KW-1185">Reference proteome</keyword>
<feature type="transmembrane region" description="Helical" evidence="16">
    <location>
        <begin position="460"/>
        <end position="485"/>
    </location>
</feature>
<feature type="transmembrane region" description="Helical" evidence="16">
    <location>
        <begin position="315"/>
        <end position="337"/>
    </location>
</feature>
<gene>
    <name evidence="19" type="ORF">M8C21_004086</name>
</gene>
<evidence type="ECO:0000256" key="12">
    <source>
        <dbReference type="ARBA" id="ARBA00023173"/>
    </source>
</evidence>
<feature type="transmembrane region" description="Helical" evidence="16">
    <location>
        <begin position="274"/>
        <end position="294"/>
    </location>
</feature>
<dbReference type="SMART" id="SM00116">
    <property type="entry name" value="CBS"/>
    <property type="match status" value="1"/>
</dbReference>
<feature type="transmembrane region" description="Helical" evidence="16">
    <location>
        <begin position="390"/>
        <end position="412"/>
    </location>
</feature>
<evidence type="ECO:0000313" key="19">
    <source>
        <dbReference type="EMBL" id="KAI7734437.1"/>
    </source>
</evidence>
<evidence type="ECO:0000256" key="9">
    <source>
        <dbReference type="ARBA" id="ARBA00023065"/>
    </source>
</evidence>
<keyword evidence="11 16" id="KW-0472">Membrane</keyword>
<dbReference type="AlphaFoldDB" id="A0AAD5C3I1"/>
<evidence type="ECO:0000259" key="18">
    <source>
        <dbReference type="PROSITE" id="PS51371"/>
    </source>
</evidence>
<dbReference type="InterPro" id="IPR050368">
    <property type="entry name" value="ClC-type_chloride_channel"/>
</dbReference>
<keyword evidence="7" id="KW-0851">Voltage-gated channel</keyword>
<protein>
    <recommendedName>
        <fullName evidence="16">Chloride channel protein</fullName>
    </recommendedName>
</protein>
<comment type="caution">
    <text evidence="16">Lacks conserved residue(s) required for the propagation of feature annotation.</text>
</comment>
<keyword evidence="6" id="KW-0677">Repeat</keyword>
<evidence type="ECO:0000256" key="4">
    <source>
        <dbReference type="ARBA" id="ARBA00022448"/>
    </source>
</evidence>
<comment type="subcellular location">
    <subcellularLocation>
        <location evidence="1 16">Membrane</location>
        <topology evidence="1 16">Multi-pass membrane protein</topology>
    </subcellularLocation>
</comment>
<reference evidence="19" key="1">
    <citation type="submission" date="2022-06" db="EMBL/GenBank/DDBJ databases">
        <title>Uncovering the hologenomic basis of an extraordinary plant invasion.</title>
        <authorList>
            <person name="Bieker V.C."/>
            <person name="Martin M.D."/>
            <person name="Gilbert T."/>
            <person name="Hodgins K."/>
            <person name="Battlay P."/>
            <person name="Petersen B."/>
            <person name="Wilson J."/>
        </authorList>
    </citation>
    <scope>NUCLEOTIDE SEQUENCE</scope>
    <source>
        <strain evidence="19">AA19_3_7</strain>
        <tissue evidence="19">Leaf</tissue>
    </source>
</reference>
<evidence type="ECO:0000256" key="8">
    <source>
        <dbReference type="ARBA" id="ARBA00022989"/>
    </source>
</evidence>
<evidence type="ECO:0000256" key="2">
    <source>
        <dbReference type="ARBA" id="ARBA00009476"/>
    </source>
</evidence>
<dbReference type="FunFam" id="1.10.3080.10:FF:000008">
    <property type="entry name" value="Chloride channel protein"/>
    <property type="match status" value="1"/>
</dbReference>
<dbReference type="GO" id="GO:0005794">
    <property type="term" value="C:Golgi apparatus"/>
    <property type="evidence" value="ECO:0007669"/>
    <property type="project" value="TreeGrafter"/>
</dbReference>
<evidence type="ECO:0000256" key="1">
    <source>
        <dbReference type="ARBA" id="ARBA00004141"/>
    </source>
</evidence>
<evidence type="ECO:0000256" key="6">
    <source>
        <dbReference type="ARBA" id="ARBA00022737"/>
    </source>
</evidence>
<dbReference type="PANTHER" id="PTHR43427">
    <property type="entry name" value="CHLORIDE CHANNEL PROTEIN CLC-E"/>
    <property type="match status" value="1"/>
</dbReference>
<feature type="compositionally biased region" description="Polar residues" evidence="17">
    <location>
        <begin position="1"/>
        <end position="14"/>
    </location>
</feature>
<dbReference type="GO" id="GO:0034707">
    <property type="term" value="C:chloride channel complex"/>
    <property type="evidence" value="ECO:0007669"/>
    <property type="project" value="UniProtKB-KW"/>
</dbReference>
<sequence length="745" mass="79647">MSGGDQSDNAILLQSNSSSSSDRDLECQISPSSKSIKHLWIKVDRAFSDIRLSIKRRSPSDIRDHASSPVRNAGFAAADDDILGDGAPPEWALLLVGCLLGLATGLCVAAFNRTVHLIHGWAWAGTPNEGAAWLRLQRLEDTWHRILLIPVTGGVIVGMLHGLLEILDQIKQSTPGNGSSFLSGIFPTVKAIQAAVTLGTGCSLGPEGPSVDIGKSCANGCSLMMENNKERRIALVAAGAAAGISSGFNAAVAGSFFAIETVLRPLRAENSPPFTTAMIILASVISSTVSNAVLGEKQAFTVPSYDLKSAAELPLYLILGMLCGVVSVLFTRLVTWFNNAFEFIKERFNLPGVVTPALGGLGAGIIALKYPGVLYWGFNNVDEILHTGKIASAPGIWLLAQLAAAKVVATALCKGSGLIGGMYAPSLMIGAAVGAVFGGSAGELINSAIPGNTAIAEPQAYALVGMAATLASVCSVPLTSVLLLFELTKDYRILLPLMGAVGLAIWVPSVANQSKESEGSDTKKGYTMLSPVDKFESWRQTSVDAEDLELCIMGPDGNHESIDEDIILEDLKVAQAMSTIYLNVGLSSTIKEAVQCMDNGQQTCVLVVDPEEHLEGILTYGDIRRGMLENYDEIDGVSTPDFGESLVSSVCTQGITYRGRKRGLLTCYPDTDLAMAKKLMEAKGIKQLPVVQRAADFQEERKRRIVAILYYHSIWNCLREELNRRGPEYHPRLDEHVEDKISNGH</sequence>
<keyword evidence="14" id="KW-0407">Ion channel</keyword>
<evidence type="ECO:0000256" key="10">
    <source>
        <dbReference type="ARBA" id="ARBA00023122"/>
    </source>
</evidence>
<dbReference type="Gene3D" id="3.10.580.10">
    <property type="entry name" value="CBS-domain"/>
    <property type="match status" value="1"/>
</dbReference>
<feature type="domain" description="CBS" evidence="18">
    <location>
        <begin position="577"/>
        <end position="633"/>
    </location>
</feature>
<keyword evidence="10 15" id="KW-0129">CBS domain</keyword>
<keyword evidence="12" id="KW-0869">Chloride channel</keyword>
<dbReference type="GO" id="GO:0005254">
    <property type="term" value="F:chloride channel activity"/>
    <property type="evidence" value="ECO:0007669"/>
    <property type="project" value="UniProtKB-UniRule"/>
</dbReference>
<dbReference type="GO" id="GO:0009507">
    <property type="term" value="C:chloroplast"/>
    <property type="evidence" value="ECO:0007669"/>
    <property type="project" value="TreeGrafter"/>
</dbReference>
<evidence type="ECO:0000256" key="3">
    <source>
        <dbReference type="ARBA" id="ARBA00011738"/>
    </source>
</evidence>
<dbReference type="InterPro" id="IPR000644">
    <property type="entry name" value="CBS_dom"/>
</dbReference>
<comment type="caution">
    <text evidence="19">The sequence shown here is derived from an EMBL/GenBank/DDBJ whole genome shotgun (WGS) entry which is preliminary data.</text>
</comment>
<keyword evidence="4 16" id="KW-0813">Transport</keyword>
<feature type="transmembrane region" description="Helical" evidence="16">
    <location>
        <begin position="418"/>
        <end position="439"/>
    </location>
</feature>
<dbReference type="InterPro" id="IPR046342">
    <property type="entry name" value="CBS_dom_sf"/>
</dbReference>
<dbReference type="EMBL" id="JAMZMK010009730">
    <property type="protein sequence ID" value="KAI7734437.1"/>
    <property type="molecule type" value="Genomic_DNA"/>
</dbReference>
<dbReference type="PRINTS" id="PR00762">
    <property type="entry name" value="CLCHANNEL"/>
</dbReference>
<dbReference type="PROSITE" id="PS51371">
    <property type="entry name" value="CBS"/>
    <property type="match status" value="1"/>
</dbReference>
<dbReference type="SUPFAM" id="SSF54631">
    <property type="entry name" value="CBS-domain pair"/>
    <property type="match status" value="1"/>
</dbReference>
<evidence type="ECO:0000256" key="7">
    <source>
        <dbReference type="ARBA" id="ARBA00022882"/>
    </source>
</evidence>
<feature type="transmembrane region" description="Helical" evidence="16">
    <location>
        <begin position="233"/>
        <end position="259"/>
    </location>
</feature>
<evidence type="ECO:0000256" key="14">
    <source>
        <dbReference type="ARBA" id="ARBA00023303"/>
    </source>
</evidence>